<name>A0A1F8DT79_9BACT</name>
<feature type="transmembrane region" description="Helical" evidence="6">
    <location>
        <begin position="340"/>
        <end position="361"/>
    </location>
</feature>
<dbReference type="GO" id="GO:0005886">
    <property type="term" value="C:plasma membrane"/>
    <property type="evidence" value="ECO:0007669"/>
    <property type="project" value="UniProtKB-SubCell"/>
</dbReference>
<dbReference type="CDD" id="cd13128">
    <property type="entry name" value="MATE_Wzx_like"/>
    <property type="match status" value="1"/>
</dbReference>
<dbReference type="EMBL" id="MGIR01000005">
    <property type="protein sequence ID" value="OGM91008.1"/>
    <property type="molecule type" value="Genomic_DNA"/>
</dbReference>
<evidence type="ECO:0000256" key="2">
    <source>
        <dbReference type="ARBA" id="ARBA00022475"/>
    </source>
</evidence>
<feature type="transmembrane region" description="Helical" evidence="6">
    <location>
        <begin position="90"/>
        <end position="112"/>
    </location>
</feature>
<feature type="transmembrane region" description="Helical" evidence="6">
    <location>
        <begin position="228"/>
        <end position="251"/>
    </location>
</feature>
<feature type="transmembrane region" description="Helical" evidence="6">
    <location>
        <begin position="449"/>
        <end position="467"/>
    </location>
</feature>
<dbReference type="InterPro" id="IPR002797">
    <property type="entry name" value="Polysacc_synth"/>
</dbReference>
<gene>
    <name evidence="7" type="ORF">A3A20_00305</name>
</gene>
<feature type="transmembrane region" description="Helical" evidence="6">
    <location>
        <begin position="158"/>
        <end position="180"/>
    </location>
</feature>
<feature type="transmembrane region" description="Helical" evidence="6">
    <location>
        <begin position="305"/>
        <end position="328"/>
    </location>
</feature>
<dbReference type="PANTHER" id="PTHR30250">
    <property type="entry name" value="PST FAMILY PREDICTED COLANIC ACID TRANSPORTER"/>
    <property type="match status" value="1"/>
</dbReference>
<evidence type="ECO:0000256" key="3">
    <source>
        <dbReference type="ARBA" id="ARBA00022692"/>
    </source>
</evidence>
<feature type="transmembrane region" description="Helical" evidence="6">
    <location>
        <begin position="263"/>
        <end position="285"/>
    </location>
</feature>
<keyword evidence="2" id="KW-1003">Cell membrane</keyword>
<evidence type="ECO:0000256" key="1">
    <source>
        <dbReference type="ARBA" id="ARBA00004651"/>
    </source>
</evidence>
<dbReference type="AlphaFoldDB" id="A0A1F8DT79"/>
<accession>A0A1F8DT79</accession>
<dbReference type="Proteomes" id="UP000178946">
    <property type="component" value="Unassembled WGS sequence"/>
</dbReference>
<comment type="caution">
    <text evidence="7">The sequence shown here is derived from an EMBL/GenBank/DDBJ whole genome shotgun (WGS) entry which is preliminary data.</text>
</comment>
<proteinExistence type="predicted"/>
<evidence type="ECO:0000256" key="6">
    <source>
        <dbReference type="SAM" id="Phobius"/>
    </source>
</evidence>
<evidence type="ECO:0000256" key="5">
    <source>
        <dbReference type="ARBA" id="ARBA00023136"/>
    </source>
</evidence>
<organism evidence="7 8">
    <name type="scientific">Candidatus Wolfebacteria bacterium RIFCSPLOWO2_01_FULL_45_19</name>
    <dbReference type="NCBI Taxonomy" id="1802557"/>
    <lineage>
        <taxon>Bacteria</taxon>
        <taxon>Candidatus Wolfeibacteriota</taxon>
    </lineage>
</organism>
<dbReference type="Pfam" id="PF01943">
    <property type="entry name" value="Polysacc_synt"/>
    <property type="match status" value="1"/>
</dbReference>
<feature type="transmembrane region" description="Helical" evidence="6">
    <location>
        <begin position="425"/>
        <end position="443"/>
    </location>
</feature>
<dbReference type="STRING" id="1802557.A3A20_00305"/>
<feature type="transmembrane region" description="Helical" evidence="6">
    <location>
        <begin position="368"/>
        <end position="388"/>
    </location>
</feature>
<feature type="transmembrane region" description="Helical" evidence="6">
    <location>
        <begin position="186"/>
        <end position="208"/>
    </location>
</feature>
<protein>
    <submittedName>
        <fullName evidence="7">Uncharacterized protein</fullName>
    </submittedName>
</protein>
<sequence length="480" mass="52502">MLSRIKNFLLTNQSIRQTVAKNAFWNTVGQFGGRLLRAGIIIYAARELGAESWGAFSYALSLAALLTIFSDLGITGLLTREGSKHPELRAKYLATAFFTKLMLMVTGAAVFLIITRSFIDNIEVLALLPVVVILTAIDGLHDLSNGMARAVQRMELEAWANIMTNLGILIFGFTALFLYGNSFALAIGYTVGSSIGLAAIIITLRKYFVGLLKNFSFSFIKPMIAKAWPFGLAGLMGAIMINTDIVMLSFFRSIEEVGFYSAAQRIILLLYILPGLLVVPLFPVLSKLLSEPERFRAIVSKGLRVLLIMALPLTAGGIILGGGIIELIYGKEYLQATLSFQIMAITALTTFPAILIGNAIYATDRMRVLITYAIIGIFGNVFLNLLLIPPLGMVGVAIATVLVQFIGNTYAFIKMREFIDVSKIIKFIQPIFAVAAMIGVILILKFLPVIMLVAIGGITYFAVLWLAKEPSLLEIKSIFR</sequence>
<dbReference type="InterPro" id="IPR050833">
    <property type="entry name" value="Poly_Biosynth_Transport"/>
</dbReference>
<feature type="transmembrane region" description="Helical" evidence="6">
    <location>
        <begin position="394"/>
        <end position="413"/>
    </location>
</feature>
<keyword evidence="3 6" id="KW-0812">Transmembrane</keyword>
<reference evidence="7 8" key="1">
    <citation type="journal article" date="2016" name="Nat. Commun.">
        <title>Thousands of microbial genomes shed light on interconnected biogeochemical processes in an aquifer system.</title>
        <authorList>
            <person name="Anantharaman K."/>
            <person name="Brown C.T."/>
            <person name="Hug L.A."/>
            <person name="Sharon I."/>
            <person name="Castelle C.J."/>
            <person name="Probst A.J."/>
            <person name="Thomas B.C."/>
            <person name="Singh A."/>
            <person name="Wilkins M.J."/>
            <person name="Karaoz U."/>
            <person name="Brodie E.L."/>
            <person name="Williams K.H."/>
            <person name="Hubbard S.S."/>
            <person name="Banfield J.F."/>
        </authorList>
    </citation>
    <scope>NUCLEOTIDE SEQUENCE [LARGE SCALE GENOMIC DNA]</scope>
</reference>
<evidence type="ECO:0000313" key="8">
    <source>
        <dbReference type="Proteomes" id="UP000178946"/>
    </source>
</evidence>
<keyword evidence="4 6" id="KW-1133">Transmembrane helix</keyword>
<keyword evidence="5 6" id="KW-0472">Membrane</keyword>
<comment type="subcellular location">
    <subcellularLocation>
        <location evidence="1">Cell membrane</location>
        <topology evidence="1">Multi-pass membrane protein</topology>
    </subcellularLocation>
</comment>
<feature type="transmembrane region" description="Helical" evidence="6">
    <location>
        <begin position="55"/>
        <end position="78"/>
    </location>
</feature>
<dbReference type="PANTHER" id="PTHR30250:SF11">
    <property type="entry name" value="O-ANTIGEN TRANSPORTER-RELATED"/>
    <property type="match status" value="1"/>
</dbReference>
<evidence type="ECO:0000313" key="7">
    <source>
        <dbReference type="EMBL" id="OGM91008.1"/>
    </source>
</evidence>
<evidence type="ECO:0000256" key="4">
    <source>
        <dbReference type="ARBA" id="ARBA00022989"/>
    </source>
</evidence>